<protein>
    <submittedName>
        <fullName evidence="2">Uncharacterized protein</fullName>
    </submittedName>
</protein>
<feature type="compositionally biased region" description="Basic and acidic residues" evidence="1">
    <location>
        <begin position="1"/>
        <end position="14"/>
    </location>
</feature>
<organism evidence="2 3">
    <name type="scientific">Mycena maculata</name>
    <dbReference type="NCBI Taxonomy" id="230809"/>
    <lineage>
        <taxon>Eukaryota</taxon>
        <taxon>Fungi</taxon>
        <taxon>Dikarya</taxon>
        <taxon>Basidiomycota</taxon>
        <taxon>Agaricomycotina</taxon>
        <taxon>Agaricomycetes</taxon>
        <taxon>Agaricomycetidae</taxon>
        <taxon>Agaricales</taxon>
        <taxon>Marasmiineae</taxon>
        <taxon>Mycenaceae</taxon>
        <taxon>Mycena</taxon>
    </lineage>
</organism>
<feature type="region of interest" description="Disordered" evidence="1">
    <location>
        <begin position="244"/>
        <end position="294"/>
    </location>
</feature>
<dbReference type="Proteomes" id="UP001215280">
    <property type="component" value="Unassembled WGS sequence"/>
</dbReference>
<feature type="compositionally biased region" description="Basic residues" evidence="1">
    <location>
        <begin position="15"/>
        <end position="26"/>
    </location>
</feature>
<keyword evidence="3" id="KW-1185">Reference proteome</keyword>
<feature type="region of interest" description="Disordered" evidence="1">
    <location>
        <begin position="62"/>
        <end position="91"/>
    </location>
</feature>
<proteinExistence type="predicted"/>
<dbReference type="AlphaFoldDB" id="A0AAD7JF96"/>
<feature type="compositionally biased region" description="Low complexity" evidence="1">
    <location>
        <begin position="73"/>
        <end position="87"/>
    </location>
</feature>
<reference evidence="2" key="1">
    <citation type="submission" date="2023-03" db="EMBL/GenBank/DDBJ databases">
        <title>Massive genome expansion in bonnet fungi (Mycena s.s.) driven by repeated elements and novel gene families across ecological guilds.</title>
        <authorList>
            <consortium name="Lawrence Berkeley National Laboratory"/>
            <person name="Harder C.B."/>
            <person name="Miyauchi S."/>
            <person name="Viragh M."/>
            <person name="Kuo A."/>
            <person name="Thoen E."/>
            <person name="Andreopoulos B."/>
            <person name="Lu D."/>
            <person name="Skrede I."/>
            <person name="Drula E."/>
            <person name="Henrissat B."/>
            <person name="Morin E."/>
            <person name="Kohler A."/>
            <person name="Barry K."/>
            <person name="LaButti K."/>
            <person name="Morin E."/>
            <person name="Salamov A."/>
            <person name="Lipzen A."/>
            <person name="Mereny Z."/>
            <person name="Hegedus B."/>
            <person name="Baldrian P."/>
            <person name="Stursova M."/>
            <person name="Weitz H."/>
            <person name="Taylor A."/>
            <person name="Grigoriev I.V."/>
            <person name="Nagy L.G."/>
            <person name="Martin F."/>
            <person name="Kauserud H."/>
        </authorList>
    </citation>
    <scope>NUCLEOTIDE SEQUENCE</scope>
    <source>
        <strain evidence="2">CBHHK188m</strain>
    </source>
</reference>
<evidence type="ECO:0000256" key="1">
    <source>
        <dbReference type="SAM" id="MobiDB-lite"/>
    </source>
</evidence>
<accession>A0AAD7JF96</accession>
<sequence length="294" mass="32264">MQKEYVVRREEVKCQRRRGRVARGGRLRPDHRGLRGAAHLYTERCDAASPSSSRVVPDRIYTAAKGRGPSPPRAASHSSSPSPSSPSCVRAHRPCVTGKARGPSPHQPGVFTLPIACPCRPYAPRLRRAAHLRTKRREPFLFSLSLLPHHVSVSDRLRVRGRSTRHGLLPSLLYSLYPIRFSCGLLRSQEQLHGTNSRAAASAGNSPICPCPPCRIPDCPSQPVSGTPPARVRASSAVPWPRGDALHQRQADNAESPRHARGAGSERHWKCGSATKPNPPARPRNGEQASWRCH</sequence>
<evidence type="ECO:0000313" key="3">
    <source>
        <dbReference type="Proteomes" id="UP001215280"/>
    </source>
</evidence>
<dbReference type="EMBL" id="JARJLG010000041">
    <property type="protein sequence ID" value="KAJ7763117.1"/>
    <property type="molecule type" value="Genomic_DNA"/>
</dbReference>
<evidence type="ECO:0000313" key="2">
    <source>
        <dbReference type="EMBL" id="KAJ7763117.1"/>
    </source>
</evidence>
<gene>
    <name evidence="2" type="ORF">DFH07DRAFT_812795</name>
</gene>
<comment type="caution">
    <text evidence="2">The sequence shown here is derived from an EMBL/GenBank/DDBJ whole genome shotgun (WGS) entry which is preliminary data.</text>
</comment>
<feature type="region of interest" description="Disordered" evidence="1">
    <location>
        <begin position="1"/>
        <end position="32"/>
    </location>
</feature>
<name>A0AAD7JF96_9AGAR</name>
<feature type="compositionally biased region" description="Basic and acidic residues" evidence="1">
    <location>
        <begin position="244"/>
        <end position="269"/>
    </location>
</feature>